<dbReference type="Proteomes" id="UP001054252">
    <property type="component" value="Unassembled WGS sequence"/>
</dbReference>
<dbReference type="GO" id="GO:0015074">
    <property type="term" value="P:DNA integration"/>
    <property type="evidence" value="ECO:0007669"/>
    <property type="project" value="InterPro"/>
</dbReference>
<evidence type="ECO:0000259" key="1">
    <source>
        <dbReference type="PROSITE" id="PS50994"/>
    </source>
</evidence>
<protein>
    <recommendedName>
        <fullName evidence="1">Integrase catalytic domain-containing protein</fullName>
    </recommendedName>
</protein>
<dbReference type="Gene3D" id="3.30.420.10">
    <property type="entry name" value="Ribonuclease H-like superfamily/Ribonuclease H"/>
    <property type="match status" value="1"/>
</dbReference>
<accession>A0AAV5LF73</accession>
<dbReference type="Gene3D" id="3.30.70.270">
    <property type="match status" value="1"/>
</dbReference>
<dbReference type="InterPro" id="IPR043502">
    <property type="entry name" value="DNA/RNA_pol_sf"/>
</dbReference>
<dbReference type="PANTHER" id="PTHR48475">
    <property type="entry name" value="RIBONUCLEASE H"/>
    <property type="match status" value="1"/>
</dbReference>
<organism evidence="2 3">
    <name type="scientific">Rubroshorea leprosula</name>
    <dbReference type="NCBI Taxonomy" id="152421"/>
    <lineage>
        <taxon>Eukaryota</taxon>
        <taxon>Viridiplantae</taxon>
        <taxon>Streptophyta</taxon>
        <taxon>Embryophyta</taxon>
        <taxon>Tracheophyta</taxon>
        <taxon>Spermatophyta</taxon>
        <taxon>Magnoliopsida</taxon>
        <taxon>eudicotyledons</taxon>
        <taxon>Gunneridae</taxon>
        <taxon>Pentapetalae</taxon>
        <taxon>rosids</taxon>
        <taxon>malvids</taxon>
        <taxon>Malvales</taxon>
        <taxon>Dipterocarpaceae</taxon>
        <taxon>Rubroshorea</taxon>
    </lineage>
</organism>
<comment type="caution">
    <text evidence="2">The sequence shown here is derived from an EMBL/GenBank/DDBJ whole genome shotgun (WGS) entry which is preliminary data.</text>
</comment>
<dbReference type="InterPro" id="IPR036397">
    <property type="entry name" value="RNaseH_sf"/>
</dbReference>
<gene>
    <name evidence="2" type="ORF">SLEP1_g44118</name>
</gene>
<dbReference type="GO" id="GO:0003676">
    <property type="term" value="F:nucleic acid binding"/>
    <property type="evidence" value="ECO:0007669"/>
    <property type="project" value="InterPro"/>
</dbReference>
<proteinExistence type="predicted"/>
<evidence type="ECO:0000313" key="2">
    <source>
        <dbReference type="EMBL" id="GKV35918.1"/>
    </source>
</evidence>
<dbReference type="SUPFAM" id="SSF56672">
    <property type="entry name" value="DNA/RNA polymerases"/>
    <property type="match status" value="1"/>
</dbReference>
<dbReference type="PANTHER" id="PTHR48475:SF2">
    <property type="entry name" value="RIBONUCLEASE H"/>
    <property type="match status" value="1"/>
</dbReference>
<feature type="domain" description="Integrase catalytic" evidence="1">
    <location>
        <begin position="413"/>
        <end position="516"/>
    </location>
</feature>
<dbReference type="InterPro" id="IPR043128">
    <property type="entry name" value="Rev_trsase/Diguanyl_cyclase"/>
</dbReference>
<reference evidence="2 3" key="1">
    <citation type="journal article" date="2021" name="Commun. Biol.">
        <title>The genome of Shorea leprosula (Dipterocarpaceae) highlights the ecological relevance of drought in aseasonal tropical rainforests.</title>
        <authorList>
            <person name="Ng K.K.S."/>
            <person name="Kobayashi M.J."/>
            <person name="Fawcett J.A."/>
            <person name="Hatakeyama M."/>
            <person name="Paape T."/>
            <person name="Ng C.H."/>
            <person name="Ang C.C."/>
            <person name="Tnah L.H."/>
            <person name="Lee C.T."/>
            <person name="Nishiyama T."/>
            <person name="Sese J."/>
            <person name="O'Brien M.J."/>
            <person name="Copetti D."/>
            <person name="Mohd Noor M.I."/>
            <person name="Ong R.C."/>
            <person name="Putra M."/>
            <person name="Sireger I.Z."/>
            <person name="Indrioko S."/>
            <person name="Kosugi Y."/>
            <person name="Izuno A."/>
            <person name="Isagi Y."/>
            <person name="Lee S.L."/>
            <person name="Shimizu K.K."/>
        </authorList>
    </citation>
    <scope>NUCLEOTIDE SEQUENCE [LARGE SCALE GENOMIC DNA]</scope>
    <source>
        <strain evidence="2">214</strain>
    </source>
</reference>
<evidence type="ECO:0000313" key="3">
    <source>
        <dbReference type="Proteomes" id="UP001054252"/>
    </source>
</evidence>
<keyword evidence="3" id="KW-1185">Reference proteome</keyword>
<dbReference type="SUPFAM" id="SSF53098">
    <property type="entry name" value="Ribonuclease H-like"/>
    <property type="match status" value="1"/>
</dbReference>
<dbReference type="AlphaFoldDB" id="A0AAV5LF73"/>
<sequence>MQSLPTSKDRTKYYDFHQDHDHTIEECNSLKSKLEGLVLKGMLNEFIPNKDHPKFAPPSLPTPARIIHMINGGLEAGRMSSKQQELYVREVKHQNQAQKKKFDDEEWKNQQHSHRLTSVASLHPIVTRCSEETFVQWGEAASHQRGGAKTFTDKLVEVASGNERLSLLDAYSGYHQVHMTSEDEVKTSFYAGDEIYGYVKTPFRLKNAGATYPKMVTIVFQAQIAEIWRGIEVNLENIKAIEEMKLTRSTKDVQRLTRRVAALHRFIFKSTDKCLPFFKVLRTTAQRDKMGKPKKFDWTADYQTTFDELKAYLNSPPLLTKAEEGEILYLYLGISDTIVDFAETRMLRKTHQMGSGAGGVPDNIPIEVSNLSLVSRMKCHFENFQLTKVLRAENEHEDSLLKLASDSSGGYMIPNQIIADNGLQFNYNSFKDLCSSYGIKLVFTSVYHLETNGMVESVNKAILEGIKLSLRVSHFEPTQNEQLFRENLDFLDEVREQSQFQTLAYKQKVARFYNKWVRPRSFRIDDLVLRRVGLIRFKTHFSKLAPNWEGPYIVTEIPHPSAYILQYSEGKRVPRIWNVNNLKKLYL</sequence>
<dbReference type="EMBL" id="BPVZ01000113">
    <property type="protein sequence ID" value="GKV35918.1"/>
    <property type="molecule type" value="Genomic_DNA"/>
</dbReference>
<dbReference type="InterPro" id="IPR012337">
    <property type="entry name" value="RNaseH-like_sf"/>
</dbReference>
<name>A0AAV5LF73_9ROSI</name>
<dbReference type="InterPro" id="IPR001584">
    <property type="entry name" value="Integrase_cat-core"/>
</dbReference>
<dbReference type="PROSITE" id="PS50994">
    <property type="entry name" value="INTEGRASE"/>
    <property type="match status" value="1"/>
</dbReference>